<accession>A0A3N2R1F9</accession>
<dbReference type="OrthoDB" id="9810895at2"/>
<feature type="chain" id="PRO_5018167075" description="PepSY domain-containing protein" evidence="1">
    <location>
        <begin position="24"/>
        <end position="108"/>
    </location>
</feature>
<comment type="caution">
    <text evidence="2">The sequence shown here is derived from an EMBL/GenBank/DDBJ whole genome shotgun (WGS) entry which is preliminary data.</text>
</comment>
<evidence type="ECO:0000256" key="1">
    <source>
        <dbReference type="SAM" id="SignalP"/>
    </source>
</evidence>
<keyword evidence="3" id="KW-1185">Reference proteome</keyword>
<dbReference type="Proteomes" id="UP000268016">
    <property type="component" value="Unassembled WGS sequence"/>
</dbReference>
<name>A0A3N2R1F9_9RHOB</name>
<evidence type="ECO:0008006" key="4">
    <source>
        <dbReference type="Google" id="ProtNLM"/>
    </source>
</evidence>
<dbReference type="EMBL" id="RDRB01000005">
    <property type="protein sequence ID" value="ROU01156.1"/>
    <property type="molecule type" value="Genomic_DNA"/>
</dbReference>
<dbReference type="RefSeq" id="WP_123642486.1">
    <property type="nucleotide sequence ID" value="NZ_ML119085.1"/>
</dbReference>
<keyword evidence="1" id="KW-0732">Signal</keyword>
<proteinExistence type="predicted"/>
<feature type="signal peptide" evidence="1">
    <location>
        <begin position="1"/>
        <end position="23"/>
    </location>
</feature>
<evidence type="ECO:0000313" key="2">
    <source>
        <dbReference type="EMBL" id="ROU01156.1"/>
    </source>
</evidence>
<reference evidence="2 3" key="1">
    <citation type="submission" date="2018-10" db="EMBL/GenBank/DDBJ databases">
        <title>Histidinibacterium lentulum gen. nov., sp. nov., a marine bacterium from the culture broth of Picochlorum sp. 122.</title>
        <authorList>
            <person name="Wang G."/>
        </authorList>
    </citation>
    <scope>NUCLEOTIDE SEQUENCE [LARGE SCALE GENOMIC DNA]</scope>
    <source>
        <strain evidence="2 3">B17</strain>
    </source>
</reference>
<sequence length="108" mass="11218">MTHRIAHALVFAAALPLSVLAPAAPARAQQAAVCADHAVIVARLAERWGESRQSIGLAANNTVVEVFASDSGSWTITVTRPGGPTCLVASGEHYQHVAEALPNIDEPA</sequence>
<evidence type="ECO:0000313" key="3">
    <source>
        <dbReference type="Proteomes" id="UP000268016"/>
    </source>
</evidence>
<dbReference type="AlphaFoldDB" id="A0A3N2R1F9"/>
<protein>
    <recommendedName>
        <fullName evidence="4">PepSY domain-containing protein</fullName>
    </recommendedName>
</protein>
<organism evidence="2 3">
    <name type="scientific">Histidinibacterium lentulum</name>
    <dbReference type="NCBI Taxonomy" id="2480588"/>
    <lineage>
        <taxon>Bacteria</taxon>
        <taxon>Pseudomonadati</taxon>
        <taxon>Pseudomonadota</taxon>
        <taxon>Alphaproteobacteria</taxon>
        <taxon>Rhodobacterales</taxon>
        <taxon>Paracoccaceae</taxon>
        <taxon>Histidinibacterium</taxon>
    </lineage>
</organism>
<gene>
    <name evidence="2" type="ORF">EAT49_11580</name>
</gene>